<dbReference type="EMBL" id="BARS01057656">
    <property type="protein sequence ID" value="GAG42390.1"/>
    <property type="molecule type" value="Genomic_DNA"/>
</dbReference>
<feature type="non-terminal residue" evidence="7">
    <location>
        <position position="129"/>
    </location>
</feature>
<comment type="similarity">
    <text evidence="2">Belongs to the zinc-containing alcohol dehydrogenase family.</text>
</comment>
<evidence type="ECO:0000256" key="1">
    <source>
        <dbReference type="ARBA" id="ARBA00001947"/>
    </source>
</evidence>
<dbReference type="AlphaFoldDB" id="X0XGZ2"/>
<evidence type="ECO:0000256" key="2">
    <source>
        <dbReference type="ARBA" id="ARBA00008072"/>
    </source>
</evidence>
<comment type="cofactor">
    <cofactor evidence="1">
        <name>Zn(2+)</name>
        <dbReference type="ChEBI" id="CHEBI:29105"/>
    </cofactor>
</comment>
<dbReference type="InterPro" id="IPR011032">
    <property type="entry name" value="GroES-like_sf"/>
</dbReference>
<protein>
    <recommendedName>
        <fullName evidence="6">Alcohol dehydrogenase-like N-terminal domain-containing protein</fullName>
    </recommendedName>
</protein>
<dbReference type="GO" id="GO:0008270">
    <property type="term" value="F:zinc ion binding"/>
    <property type="evidence" value="ECO:0007669"/>
    <property type="project" value="InterPro"/>
</dbReference>
<evidence type="ECO:0000259" key="6">
    <source>
        <dbReference type="Pfam" id="PF08240"/>
    </source>
</evidence>
<reference evidence="7" key="1">
    <citation type="journal article" date="2014" name="Front. Microbiol.">
        <title>High frequency of phylogenetically diverse reductive dehalogenase-homologous genes in deep subseafloor sedimentary metagenomes.</title>
        <authorList>
            <person name="Kawai M."/>
            <person name="Futagami T."/>
            <person name="Toyoda A."/>
            <person name="Takaki Y."/>
            <person name="Nishi S."/>
            <person name="Hori S."/>
            <person name="Arai W."/>
            <person name="Tsubouchi T."/>
            <person name="Morono Y."/>
            <person name="Uchiyama I."/>
            <person name="Ito T."/>
            <person name="Fujiyama A."/>
            <person name="Inagaki F."/>
            <person name="Takami H."/>
        </authorList>
    </citation>
    <scope>NUCLEOTIDE SEQUENCE</scope>
    <source>
        <strain evidence="7">Expedition CK06-06</strain>
    </source>
</reference>
<accession>X0XGZ2</accession>
<dbReference type="GO" id="GO:0016491">
    <property type="term" value="F:oxidoreductase activity"/>
    <property type="evidence" value="ECO:0007669"/>
    <property type="project" value="UniProtKB-KW"/>
</dbReference>
<keyword evidence="3" id="KW-0479">Metal-binding</keyword>
<evidence type="ECO:0000256" key="5">
    <source>
        <dbReference type="ARBA" id="ARBA00023002"/>
    </source>
</evidence>
<comment type="caution">
    <text evidence="7">The sequence shown here is derived from an EMBL/GenBank/DDBJ whole genome shotgun (WGS) entry which is preliminary data.</text>
</comment>
<dbReference type="SUPFAM" id="SSF50129">
    <property type="entry name" value="GroES-like"/>
    <property type="match status" value="1"/>
</dbReference>
<dbReference type="Gene3D" id="3.90.180.10">
    <property type="entry name" value="Medium-chain alcohol dehydrogenases, catalytic domain"/>
    <property type="match status" value="1"/>
</dbReference>
<feature type="domain" description="Alcohol dehydrogenase-like N-terminal" evidence="6">
    <location>
        <begin position="2"/>
        <end position="114"/>
    </location>
</feature>
<organism evidence="7">
    <name type="scientific">marine sediment metagenome</name>
    <dbReference type="NCBI Taxonomy" id="412755"/>
    <lineage>
        <taxon>unclassified sequences</taxon>
        <taxon>metagenomes</taxon>
        <taxon>ecological metagenomes</taxon>
    </lineage>
</organism>
<dbReference type="PANTHER" id="PTHR42813:SF4">
    <property type="entry name" value="NADP-DEPENDENT ISOPROPANOL DEHYDROGENASE"/>
    <property type="match status" value="1"/>
</dbReference>
<sequence>MATVCGSDMHFLDDIPTEFIIPLYPSMAGFLAGLPGLPMGHEGVGTVHAVGEGVTRFQPGERVCSSCLTGCGKCLQCITGDYGICTGGGRCLFGIEGEYFVVPFADINVAKVPDEVSDEHAILATDIMS</sequence>
<name>X0XGZ2_9ZZZZ</name>
<keyword evidence="5" id="KW-0560">Oxidoreductase</keyword>
<gene>
    <name evidence="7" type="ORF">S01H1_84450</name>
</gene>
<dbReference type="InterPro" id="IPR002328">
    <property type="entry name" value="ADH_Zn_CS"/>
</dbReference>
<evidence type="ECO:0000313" key="7">
    <source>
        <dbReference type="EMBL" id="GAG42390.1"/>
    </source>
</evidence>
<dbReference type="PROSITE" id="PS00059">
    <property type="entry name" value="ADH_ZINC"/>
    <property type="match status" value="1"/>
</dbReference>
<evidence type="ECO:0000256" key="3">
    <source>
        <dbReference type="ARBA" id="ARBA00022723"/>
    </source>
</evidence>
<dbReference type="PANTHER" id="PTHR42813">
    <property type="entry name" value="ZINC-TYPE ALCOHOL DEHYDROGENASE-LIKE"/>
    <property type="match status" value="1"/>
</dbReference>
<proteinExistence type="inferred from homology"/>
<dbReference type="InterPro" id="IPR013154">
    <property type="entry name" value="ADH-like_N"/>
</dbReference>
<keyword evidence="4" id="KW-0862">Zinc</keyword>
<evidence type="ECO:0000256" key="4">
    <source>
        <dbReference type="ARBA" id="ARBA00022833"/>
    </source>
</evidence>
<dbReference type="Pfam" id="PF08240">
    <property type="entry name" value="ADH_N"/>
    <property type="match status" value="1"/>
</dbReference>